<accession>A0A4Q1BHM2</accession>
<protein>
    <submittedName>
        <fullName evidence="2">Uncharacterized protein</fullName>
    </submittedName>
</protein>
<keyword evidence="3" id="KW-1185">Reference proteome</keyword>
<feature type="compositionally biased region" description="Basic and acidic residues" evidence="1">
    <location>
        <begin position="89"/>
        <end position="102"/>
    </location>
</feature>
<gene>
    <name evidence="2" type="ORF">M231_05625</name>
</gene>
<feature type="compositionally biased region" description="Basic and acidic residues" evidence="1">
    <location>
        <begin position="67"/>
        <end position="79"/>
    </location>
</feature>
<dbReference type="InParanoid" id="A0A4Q1BHM2"/>
<comment type="caution">
    <text evidence="2">The sequence shown here is derived from an EMBL/GenBank/DDBJ whole genome shotgun (WGS) entry which is preliminary data.</text>
</comment>
<evidence type="ECO:0000256" key="1">
    <source>
        <dbReference type="SAM" id="MobiDB-lite"/>
    </source>
</evidence>
<proteinExistence type="predicted"/>
<name>A0A4Q1BHM2_TREME</name>
<evidence type="ECO:0000313" key="2">
    <source>
        <dbReference type="EMBL" id="RXK37109.1"/>
    </source>
</evidence>
<organism evidence="2 3">
    <name type="scientific">Tremella mesenterica</name>
    <name type="common">Jelly fungus</name>
    <dbReference type="NCBI Taxonomy" id="5217"/>
    <lineage>
        <taxon>Eukaryota</taxon>
        <taxon>Fungi</taxon>
        <taxon>Dikarya</taxon>
        <taxon>Basidiomycota</taxon>
        <taxon>Agaricomycotina</taxon>
        <taxon>Tremellomycetes</taxon>
        <taxon>Tremellales</taxon>
        <taxon>Tremellaceae</taxon>
        <taxon>Tremella</taxon>
    </lineage>
</organism>
<sequence length="149" mass="17198">MTDSIQAIVDWLDVMQKKHSLNHDTPWQVRHMTQGPIQTGTEDCGIYSLVALRHFSIWALRVHRSARSDLAREDGGHADDGDEEEKDKDEEGKMKRVSTEDLRESLPRLSLPLFEWTVREGPEMTRLHMIDELTCKRMFPGSPVRSMIV</sequence>
<reference evidence="2 3" key="1">
    <citation type="submission" date="2016-06" db="EMBL/GenBank/DDBJ databases">
        <title>Evolution of pathogenesis and genome organization in the Tremellales.</title>
        <authorList>
            <person name="Cuomo C."/>
            <person name="Litvintseva A."/>
            <person name="Heitman J."/>
            <person name="Chen Y."/>
            <person name="Sun S."/>
            <person name="Springer D."/>
            <person name="Dromer F."/>
            <person name="Young S."/>
            <person name="Zeng Q."/>
            <person name="Chapman S."/>
            <person name="Gujja S."/>
            <person name="Saif S."/>
            <person name="Birren B."/>
        </authorList>
    </citation>
    <scope>NUCLEOTIDE SEQUENCE [LARGE SCALE GENOMIC DNA]</scope>
    <source>
        <strain evidence="2 3">ATCC 28783</strain>
    </source>
</reference>
<dbReference type="Proteomes" id="UP000289152">
    <property type="component" value="Unassembled WGS sequence"/>
</dbReference>
<evidence type="ECO:0000313" key="3">
    <source>
        <dbReference type="Proteomes" id="UP000289152"/>
    </source>
</evidence>
<feature type="region of interest" description="Disordered" evidence="1">
    <location>
        <begin position="67"/>
        <end position="102"/>
    </location>
</feature>
<dbReference type="VEuPathDB" id="FungiDB:TREMEDRAFT_72580"/>
<dbReference type="AlphaFoldDB" id="A0A4Q1BHM2"/>
<dbReference type="EMBL" id="SDIL01000077">
    <property type="protein sequence ID" value="RXK37109.1"/>
    <property type="molecule type" value="Genomic_DNA"/>
</dbReference>